<protein>
    <submittedName>
        <fullName evidence="2">Uncharacterized protein</fullName>
    </submittedName>
</protein>
<name>A0A2H0N8G6_9BACT</name>
<sequence>MNKKVIWIIIILLVGVLLYVFGFQGKRETLLSSVVLNNAQNNLDQVEIINYSQHNSFYIHGIIMGVLGENDLKEYLEETYINGVAVNFNTYLYGGEMGEYLLHNPIRVKDDSVDSLTFVFNDAFKEKFAGRNLTISKLIYNKEAGSSKKLREYDVNLDMPIKVLEVEKP</sequence>
<dbReference type="AlphaFoldDB" id="A0A2H0N8G6"/>
<evidence type="ECO:0000313" key="2">
    <source>
        <dbReference type="EMBL" id="PIR05190.1"/>
    </source>
</evidence>
<keyword evidence="1" id="KW-0472">Membrane</keyword>
<comment type="caution">
    <text evidence="2">The sequence shown here is derived from an EMBL/GenBank/DDBJ whole genome shotgun (WGS) entry which is preliminary data.</text>
</comment>
<reference evidence="2 3" key="1">
    <citation type="submission" date="2017-09" db="EMBL/GenBank/DDBJ databases">
        <title>Depth-based differentiation of microbial function through sediment-hosted aquifers and enrichment of novel symbionts in the deep terrestrial subsurface.</title>
        <authorList>
            <person name="Probst A.J."/>
            <person name="Ladd B."/>
            <person name="Jarett J.K."/>
            <person name="Geller-Mcgrath D.E."/>
            <person name="Sieber C.M."/>
            <person name="Emerson J.B."/>
            <person name="Anantharaman K."/>
            <person name="Thomas B.C."/>
            <person name="Malmstrom R."/>
            <person name="Stieglmeier M."/>
            <person name="Klingl A."/>
            <person name="Woyke T."/>
            <person name="Ryan C.M."/>
            <person name="Banfield J.F."/>
        </authorList>
    </citation>
    <scope>NUCLEOTIDE SEQUENCE [LARGE SCALE GENOMIC DNA]</scope>
    <source>
        <strain evidence="2">CG11_big_fil_rev_8_21_14_0_20_35_14</strain>
    </source>
</reference>
<feature type="transmembrane region" description="Helical" evidence="1">
    <location>
        <begin position="6"/>
        <end position="23"/>
    </location>
</feature>
<proteinExistence type="predicted"/>
<accession>A0A2H0N8G6</accession>
<keyword evidence="1" id="KW-1133">Transmembrane helix</keyword>
<evidence type="ECO:0000313" key="3">
    <source>
        <dbReference type="Proteomes" id="UP000229893"/>
    </source>
</evidence>
<evidence type="ECO:0000256" key="1">
    <source>
        <dbReference type="SAM" id="Phobius"/>
    </source>
</evidence>
<dbReference type="Proteomes" id="UP000229893">
    <property type="component" value="Unassembled WGS sequence"/>
</dbReference>
<gene>
    <name evidence="2" type="ORF">COV57_00405</name>
</gene>
<keyword evidence="1" id="KW-0812">Transmembrane</keyword>
<organism evidence="2 3">
    <name type="scientific">Candidatus Liptonbacteria bacterium CG11_big_fil_rev_8_21_14_0_20_35_14</name>
    <dbReference type="NCBI Taxonomy" id="1974634"/>
    <lineage>
        <taxon>Bacteria</taxon>
        <taxon>Candidatus Liptoniibacteriota</taxon>
    </lineage>
</organism>
<dbReference type="EMBL" id="PCWO01000005">
    <property type="protein sequence ID" value="PIR05190.1"/>
    <property type="molecule type" value="Genomic_DNA"/>
</dbReference>